<evidence type="ECO:0000313" key="4">
    <source>
        <dbReference type="Proteomes" id="UP000070560"/>
    </source>
</evidence>
<feature type="domain" description="DUF362" evidence="2">
    <location>
        <begin position="110"/>
        <end position="347"/>
    </location>
</feature>
<dbReference type="Pfam" id="PF04015">
    <property type="entry name" value="DUF362"/>
    <property type="match status" value="1"/>
</dbReference>
<sequence>MNFTRRLFLKILTLAGAILYFPFNKKNKIFAFPELDKSIYSEIDEKSYVICVHNPNATSWDYKTGYYIEYINQEEINKMLDKALLALTGEKEVYLAWKNVMSKYKPGDKIALKPNFNCADKPYARVCQEIMTAPQVINTVIKGLTQYIGVPEKDIYIYDLCRPIPYNIIRKYIPYNVNFIEKPSHSILDRIKIKLKIGLAAPDMSGPIEMREKITDSEGNFITCYIPKLLTECQHLINLPIVKYHQFLVVTGPLKNHFGTVRFSNLSLYPVYLHGKVLHKSIVDLNRNPHIKNKTRLVVADFLFGSYDYKTAEHKTEVKRKWKTFPMGETPNCLLVSKDPVALESVMYFYLIKERKFHGLPIGSDHYLYDAMKFGLGIHERVESEEEFKSIKLIKISI</sequence>
<protein>
    <recommendedName>
        <fullName evidence="2">DUF362 domain-containing protein</fullName>
    </recommendedName>
</protein>
<keyword evidence="1" id="KW-0472">Membrane</keyword>
<proteinExistence type="predicted"/>
<accession>A0A7U4QIY2</accession>
<organism evidence="3 4">
    <name type="scientific">Desulfofervidus auxilii</name>
    <dbReference type="NCBI Taxonomy" id="1621989"/>
    <lineage>
        <taxon>Bacteria</taxon>
        <taxon>Pseudomonadati</taxon>
        <taxon>Thermodesulfobacteriota</taxon>
        <taxon>Candidatus Desulfofervidia</taxon>
        <taxon>Candidatus Desulfofervidales</taxon>
        <taxon>Candidatus Desulfofervidaceae</taxon>
        <taxon>Candidatus Desulfofervidus</taxon>
    </lineage>
</organism>
<keyword evidence="1" id="KW-1133">Transmembrane helix</keyword>
<keyword evidence="1" id="KW-0812">Transmembrane</keyword>
<dbReference type="KEGG" id="daw:HS1_000385"/>
<dbReference type="Proteomes" id="UP000070560">
    <property type="component" value="Chromosome"/>
</dbReference>
<evidence type="ECO:0000256" key="1">
    <source>
        <dbReference type="SAM" id="Phobius"/>
    </source>
</evidence>
<name>A0A7U4QIY2_DESA2</name>
<dbReference type="OrthoDB" id="127514at2"/>
<evidence type="ECO:0000313" key="3">
    <source>
        <dbReference type="EMBL" id="AMM40191.1"/>
    </source>
</evidence>
<gene>
    <name evidence="3" type="ORF">HS1_000385</name>
</gene>
<dbReference type="EMBL" id="CP013015">
    <property type="protein sequence ID" value="AMM40191.1"/>
    <property type="molecule type" value="Genomic_DNA"/>
</dbReference>
<reference evidence="3 4" key="1">
    <citation type="submission" date="2015-10" db="EMBL/GenBank/DDBJ databases">
        <title>Candidatus Desulfofervidus auxilii, a hydrogenotrophic sulfate-reducing bacterium involved in the thermophilic anaerobic oxidation of methane.</title>
        <authorList>
            <person name="Krukenberg V."/>
            <person name="Richter M."/>
            <person name="Wegener G."/>
        </authorList>
    </citation>
    <scope>NUCLEOTIDE SEQUENCE [LARGE SCALE GENOMIC DNA]</scope>
    <source>
        <strain evidence="3 4">HS1</strain>
    </source>
</reference>
<feature type="transmembrane region" description="Helical" evidence="1">
    <location>
        <begin position="7"/>
        <end position="23"/>
    </location>
</feature>
<keyword evidence="4" id="KW-1185">Reference proteome</keyword>
<dbReference type="InterPro" id="IPR007160">
    <property type="entry name" value="DUF362"/>
</dbReference>
<evidence type="ECO:0000259" key="2">
    <source>
        <dbReference type="Pfam" id="PF04015"/>
    </source>
</evidence>
<dbReference type="AlphaFoldDB" id="A0A7U4QIY2"/>
<dbReference type="RefSeq" id="WP_066060487.1">
    <property type="nucleotide sequence ID" value="NZ_CP013015.1"/>
</dbReference>